<dbReference type="Gene3D" id="2.60.120.200">
    <property type="match status" value="1"/>
</dbReference>
<evidence type="ECO:0000313" key="2">
    <source>
        <dbReference type="Proteomes" id="UP000827092"/>
    </source>
</evidence>
<keyword evidence="2" id="KW-1185">Reference proteome</keyword>
<dbReference type="SUPFAM" id="SSF49899">
    <property type="entry name" value="Concanavalin A-like lectins/glucanases"/>
    <property type="match status" value="1"/>
</dbReference>
<feature type="non-terminal residue" evidence="1">
    <location>
        <position position="1"/>
    </location>
</feature>
<protein>
    <recommendedName>
        <fullName evidence="3">Laminin G domain-containing protein</fullName>
    </recommendedName>
</protein>
<organism evidence="1 2">
    <name type="scientific">Oedothorax gibbosus</name>
    <dbReference type="NCBI Taxonomy" id="931172"/>
    <lineage>
        <taxon>Eukaryota</taxon>
        <taxon>Metazoa</taxon>
        <taxon>Ecdysozoa</taxon>
        <taxon>Arthropoda</taxon>
        <taxon>Chelicerata</taxon>
        <taxon>Arachnida</taxon>
        <taxon>Araneae</taxon>
        <taxon>Araneomorphae</taxon>
        <taxon>Entelegynae</taxon>
        <taxon>Araneoidea</taxon>
        <taxon>Linyphiidae</taxon>
        <taxon>Erigoninae</taxon>
        <taxon>Oedothorax</taxon>
    </lineage>
</organism>
<dbReference type="EMBL" id="JAFNEN010003019">
    <property type="protein sequence ID" value="KAG8172173.1"/>
    <property type="molecule type" value="Genomic_DNA"/>
</dbReference>
<accession>A0AAV6TKM2</accession>
<comment type="caution">
    <text evidence="1">The sequence shown here is derived from an EMBL/GenBank/DDBJ whole genome shotgun (WGS) entry which is preliminary data.</text>
</comment>
<evidence type="ECO:0000313" key="1">
    <source>
        <dbReference type="EMBL" id="KAG8172173.1"/>
    </source>
</evidence>
<evidence type="ECO:0008006" key="3">
    <source>
        <dbReference type="Google" id="ProtNLM"/>
    </source>
</evidence>
<name>A0AAV6TKM2_9ARAC</name>
<reference evidence="1 2" key="1">
    <citation type="journal article" date="2022" name="Nat. Ecol. Evol.">
        <title>A masculinizing supergene underlies an exaggerated male reproductive morph in a spider.</title>
        <authorList>
            <person name="Hendrickx F."/>
            <person name="De Corte Z."/>
            <person name="Sonet G."/>
            <person name="Van Belleghem S.M."/>
            <person name="Kostlbacher S."/>
            <person name="Vangestel C."/>
        </authorList>
    </citation>
    <scope>NUCLEOTIDE SEQUENCE [LARGE SCALE GENOMIC DNA]</scope>
    <source>
        <strain evidence="1">W744_W776</strain>
    </source>
</reference>
<sequence>LFTVYSNVGEEQMGDGVWRQRHLRLQRDGRRARLATVTFPCGSSMDGKWHRIALSIKGDSVTLISECGRQMTESLGRSEDAHVDLTGIIVVGSQLVDSVYFEVQHAH</sequence>
<dbReference type="InterPro" id="IPR013320">
    <property type="entry name" value="ConA-like_dom_sf"/>
</dbReference>
<proteinExistence type="predicted"/>
<dbReference type="AlphaFoldDB" id="A0AAV6TKM2"/>
<dbReference type="Proteomes" id="UP000827092">
    <property type="component" value="Unassembled WGS sequence"/>
</dbReference>
<gene>
    <name evidence="1" type="ORF">JTE90_022562</name>
</gene>